<protein>
    <submittedName>
        <fullName evidence="2">Uncharacterized protein</fullName>
    </submittedName>
</protein>
<feature type="compositionally biased region" description="Polar residues" evidence="1">
    <location>
        <begin position="965"/>
        <end position="977"/>
    </location>
</feature>
<feature type="region of interest" description="Disordered" evidence="1">
    <location>
        <begin position="754"/>
        <end position="977"/>
    </location>
</feature>
<keyword evidence="3" id="KW-1185">Reference proteome</keyword>
<feature type="compositionally biased region" description="Acidic residues" evidence="1">
    <location>
        <begin position="816"/>
        <end position="836"/>
    </location>
</feature>
<dbReference type="AlphaFoldDB" id="A0AAE0GEL8"/>
<evidence type="ECO:0000313" key="2">
    <source>
        <dbReference type="EMBL" id="KAK3276628.1"/>
    </source>
</evidence>
<feature type="region of interest" description="Disordered" evidence="1">
    <location>
        <begin position="1140"/>
        <end position="1178"/>
    </location>
</feature>
<accession>A0AAE0GEL8</accession>
<gene>
    <name evidence="2" type="ORF">CYMTET_15314</name>
</gene>
<organism evidence="2 3">
    <name type="scientific">Cymbomonas tetramitiformis</name>
    <dbReference type="NCBI Taxonomy" id="36881"/>
    <lineage>
        <taxon>Eukaryota</taxon>
        <taxon>Viridiplantae</taxon>
        <taxon>Chlorophyta</taxon>
        <taxon>Pyramimonadophyceae</taxon>
        <taxon>Pyramimonadales</taxon>
        <taxon>Pyramimonadaceae</taxon>
        <taxon>Cymbomonas</taxon>
    </lineage>
</organism>
<dbReference type="Proteomes" id="UP001190700">
    <property type="component" value="Unassembled WGS sequence"/>
</dbReference>
<sequence length="1178" mass="126581">MSKSPTSPFKHALWRSPNIRVPRTPFTDNLLLRRKAKLIRRDIPHQGVINPKAAEDVQQVPSQEQCDDVLEEEVEIEEFFTVQERLASMSLGYSVGVEAAQLAPLSCAPGGGLPLWCPSAFAVVLAVIVAVRQSSGRDQLAGGLAVRGGRVSGGSVDLATRYRTEMQAAAKAAQLQETPEETAARLEKEAKKKAKEEAERQARREAQRIQAEKDAAELAAKKEAERKAKQKEEEAQAAELARRKALAEEAQQKRTEMRERESARRKKEKEEAAAKAKAEAKAAREAAEKERREQLGKQFILRVQGAASATVLPAGVDGSGGMPGIQLDVEARASTALDAPPAKASAELNGKMEAVERALPLSSTVAAGVGVAHASAIRMRHLLGGGPLNTMDDPELEHWKRVAAMRDRCNKQGGDQLEAVAGLADQMIERAASQQEADGWKSFFLDKQSSRVARDMVELTQQILGEEHLCVTLLTKHIRLKENEEEAVEKVEEEEWPDEQKVKQMRMRKDMEQTAIPEQVWALRNSAMSLAMTGVEEKALEMLEQALRLQEDWLGSPSNPGLLGELHAMYEVLGKRQEWAERKAEVGVRMLDIVSDVANQYQRDGKAAAAVWLLRGILLELAPIPTEGAACAAALSDEADKLTSELSSEEQDALKQRLVASQGGVIQDLVTQFGDELQRLYTPNSRVLKAYKTKDYEYDSDGEASTQAEIGNGQLEWTSEALAEEEALNAEEAALAQEEEELALAAEEAALAREEAELNRAQAAAQQQQTQSTPSQKEDDGQKKAAVITPDPLNSGESEGEAEVELGMAEVALSSSEEDAVGESEEDAVSESEEDSLAGTAGTDAEEGDTSGGDMITSVNDPSISLSANKGGVNELELPDTAVSEQEEQADVANEAGEDTETAKERPNSEVPKHPQDALDKASADRSEYQKASKAAVLSDPATLAAGAGEENARDVPGVKADASASRTRSNNAKVQSTGLFGWLARMGSGLHSVVEDNAAESGAGQETSGAGPGSATEGAGPGSTIDALTKQNTAEAARSNAPATKPAPVSKDSSKLASKGAQLQAAQGRPVDTLARRMGGGRPPLRPKLQRRGASPPVSPPPAWDSAFSLEETDVPTEPEVPPEERMLEVRNAAMLSKNKAKAQLMNRDASLRRKGPRNKLRGDWAVGGHEDGDLRH</sequence>
<feature type="compositionally biased region" description="Polar residues" evidence="1">
    <location>
        <begin position="857"/>
        <end position="868"/>
    </location>
</feature>
<proteinExistence type="predicted"/>
<comment type="caution">
    <text evidence="2">The sequence shown here is derived from an EMBL/GenBank/DDBJ whole genome shotgun (WGS) entry which is preliminary data.</text>
</comment>
<name>A0AAE0GEL8_9CHLO</name>
<feature type="region of interest" description="Disordered" evidence="1">
    <location>
        <begin position="172"/>
        <end position="290"/>
    </location>
</feature>
<feature type="compositionally biased region" description="Acidic residues" evidence="1">
    <location>
        <begin position="885"/>
        <end position="900"/>
    </location>
</feature>
<evidence type="ECO:0000256" key="1">
    <source>
        <dbReference type="SAM" id="MobiDB-lite"/>
    </source>
</evidence>
<feature type="region of interest" description="Disordered" evidence="1">
    <location>
        <begin position="994"/>
        <end position="1125"/>
    </location>
</feature>
<feature type="compositionally biased region" description="Basic and acidic residues" evidence="1">
    <location>
        <begin position="901"/>
        <end position="931"/>
    </location>
</feature>
<reference evidence="2 3" key="1">
    <citation type="journal article" date="2015" name="Genome Biol. Evol.">
        <title>Comparative Genomics of a Bacterivorous Green Alga Reveals Evolutionary Causalities and Consequences of Phago-Mixotrophic Mode of Nutrition.</title>
        <authorList>
            <person name="Burns J.A."/>
            <person name="Paasch A."/>
            <person name="Narechania A."/>
            <person name="Kim E."/>
        </authorList>
    </citation>
    <scope>NUCLEOTIDE SEQUENCE [LARGE SCALE GENOMIC DNA]</scope>
    <source>
        <strain evidence="2 3">PLY_AMNH</strain>
    </source>
</reference>
<dbReference type="EMBL" id="LGRX02006458">
    <property type="protein sequence ID" value="KAK3276628.1"/>
    <property type="molecule type" value="Genomic_DNA"/>
</dbReference>
<feature type="compositionally biased region" description="Low complexity" evidence="1">
    <location>
        <begin position="759"/>
        <end position="769"/>
    </location>
</feature>
<evidence type="ECO:0000313" key="3">
    <source>
        <dbReference type="Proteomes" id="UP001190700"/>
    </source>
</evidence>
<feature type="compositionally biased region" description="Basic and acidic residues" evidence="1">
    <location>
        <begin position="182"/>
        <end position="290"/>
    </location>
</feature>